<gene>
    <name evidence="2" type="ORF">LA66_07150</name>
</gene>
<reference evidence="2 3" key="1">
    <citation type="submission" date="2014-09" db="EMBL/GenBank/DDBJ databases">
        <title>Isolation and characterization of Aurantimonas altamirensis ON-56566 from clinical sample following a dog bite.</title>
        <authorList>
            <person name="Eshaghi A."/>
            <person name="Li A."/>
            <person name="Shahinas D."/>
            <person name="Bahn P."/>
            <person name="Kus J.V."/>
            <person name="Patel S.N."/>
        </authorList>
    </citation>
    <scope>NUCLEOTIDE SEQUENCE [LARGE SCALE GENOMIC DNA]</scope>
    <source>
        <strain evidence="2 3">ON-56566</strain>
    </source>
</reference>
<sequence length="102" mass="10769">MGMNLKAEFETRRNAEMAVERLVQEYEVERTSIFISPVGDGNSAGEEPAGSDAQGGQPSTDGRYDQALDGMIAVSVDIDDDAKAEAIRSAFAEFDGHAVAGG</sequence>
<dbReference type="OrthoDB" id="7271438at2"/>
<evidence type="ECO:0000256" key="1">
    <source>
        <dbReference type="SAM" id="MobiDB-lite"/>
    </source>
</evidence>
<dbReference type="STRING" id="370622.LA66_07150"/>
<accession>A0A0B1Q648</accession>
<protein>
    <submittedName>
        <fullName evidence="2">Uncharacterized protein</fullName>
    </submittedName>
</protein>
<proteinExistence type="predicted"/>
<feature type="region of interest" description="Disordered" evidence="1">
    <location>
        <begin position="34"/>
        <end position="64"/>
    </location>
</feature>
<organism evidence="2 3">
    <name type="scientific">Aureimonas altamirensis</name>
    <dbReference type="NCBI Taxonomy" id="370622"/>
    <lineage>
        <taxon>Bacteria</taxon>
        <taxon>Pseudomonadati</taxon>
        <taxon>Pseudomonadota</taxon>
        <taxon>Alphaproteobacteria</taxon>
        <taxon>Hyphomicrobiales</taxon>
        <taxon>Aurantimonadaceae</taxon>
        <taxon>Aureimonas</taxon>
    </lineage>
</organism>
<name>A0A0B1Q648_9HYPH</name>
<comment type="caution">
    <text evidence="2">The sequence shown here is derived from an EMBL/GenBank/DDBJ whole genome shotgun (WGS) entry which is preliminary data.</text>
</comment>
<dbReference type="EMBL" id="JRFJ01000001">
    <property type="protein sequence ID" value="KHJ56318.1"/>
    <property type="molecule type" value="Genomic_DNA"/>
</dbReference>
<dbReference type="Proteomes" id="UP000030826">
    <property type="component" value="Unassembled WGS sequence"/>
</dbReference>
<dbReference type="AlphaFoldDB" id="A0A0B1Q648"/>
<evidence type="ECO:0000313" key="3">
    <source>
        <dbReference type="Proteomes" id="UP000030826"/>
    </source>
</evidence>
<evidence type="ECO:0000313" key="2">
    <source>
        <dbReference type="EMBL" id="KHJ56318.1"/>
    </source>
</evidence>
<dbReference type="RefSeq" id="WP_039189970.1">
    <property type="nucleotide sequence ID" value="NZ_JRFJ01000001.1"/>
</dbReference>